<name>A0A817BE79_BRANA</name>
<dbReference type="AlphaFoldDB" id="A0A817BE79"/>
<protein>
    <submittedName>
        <fullName evidence="1">(rape) hypothetical protein</fullName>
    </submittedName>
</protein>
<evidence type="ECO:0000313" key="1">
    <source>
        <dbReference type="EMBL" id="CAF2326150.1"/>
    </source>
</evidence>
<reference evidence="1" key="1">
    <citation type="submission" date="2021-01" db="EMBL/GenBank/DDBJ databases">
        <authorList>
            <consortium name="Genoscope - CEA"/>
            <person name="William W."/>
        </authorList>
    </citation>
    <scope>NUCLEOTIDE SEQUENCE</scope>
</reference>
<sequence>MAASQISLSELRPGRCARVSSLIQAFVSVHRLNTFRELREGAIYELSGFDVTKSNNCFKLCDSVVAISLNKFTKMVEVPAVANPIPTEMFRFRSAEQLMSLGNTNVELPDVMRLKRGVKTGKNILLISKIRMVTSVFYYINLSICHKPVNGSTTFTQSRISSHRLCDCTQTPYGFNHHHMSVMIKGLKSTEKAAKVAEKKIIIFSEEEEEENIRVYLRKRFVCSAFQIIFSSSFVQGTRLCLFPQTTFLVHCTCL</sequence>
<accession>A0A817BE79</accession>
<organism evidence="1">
    <name type="scientific">Brassica napus</name>
    <name type="common">Rape</name>
    <dbReference type="NCBI Taxonomy" id="3708"/>
    <lineage>
        <taxon>Eukaryota</taxon>
        <taxon>Viridiplantae</taxon>
        <taxon>Streptophyta</taxon>
        <taxon>Embryophyta</taxon>
        <taxon>Tracheophyta</taxon>
        <taxon>Spermatophyta</taxon>
        <taxon>Magnoliopsida</taxon>
        <taxon>eudicotyledons</taxon>
        <taxon>Gunneridae</taxon>
        <taxon>Pentapetalae</taxon>
        <taxon>rosids</taxon>
        <taxon>malvids</taxon>
        <taxon>Brassicales</taxon>
        <taxon>Brassicaceae</taxon>
        <taxon>Brassiceae</taxon>
        <taxon>Brassica</taxon>
    </lineage>
</organism>
<gene>
    <name evidence="1" type="ORF">DARMORV10_A10P11580.1</name>
</gene>
<dbReference type="Proteomes" id="UP001295469">
    <property type="component" value="Chromosome A10"/>
</dbReference>
<dbReference type="EMBL" id="HG994364">
    <property type="protein sequence ID" value="CAF2326150.1"/>
    <property type="molecule type" value="Genomic_DNA"/>
</dbReference>
<proteinExistence type="predicted"/>